<evidence type="ECO:0000313" key="2">
    <source>
        <dbReference type="EMBL" id="RLN28458.1"/>
    </source>
</evidence>
<reference evidence="3" key="1">
    <citation type="journal article" date="2019" name="Nat. Commun.">
        <title>The genome of broomcorn millet.</title>
        <authorList>
            <person name="Zou C."/>
            <person name="Miki D."/>
            <person name="Li D."/>
            <person name="Tang Q."/>
            <person name="Xiao L."/>
            <person name="Rajput S."/>
            <person name="Deng P."/>
            <person name="Jia W."/>
            <person name="Huang R."/>
            <person name="Zhang M."/>
            <person name="Sun Y."/>
            <person name="Hu J."/>
            <person name="Fu X."/>
            <person name="Schnable P.S."/>
            <person name="Li F."/>
            <person name="Zhang H."/>
            <person name="Feng B."/>
            <person name="Zhu X."/>
            <person name="Liu R."/>
            <person name="Schnable J.C."/>
            <person name="Zhu J.-K."/>
            <person name="Zhang H."/>
        </authorList>
    </citation>
    <scope>NUCLEOTIDE SEQUENCE [LARGE SCALE GENOMIC DNA]</scope>
</reference>
<feature type="region of interest" description="Disordered" evidence="1">
    <location>
        <begin position="61"/>
        <end position="102"/>
    </location>
</feature>
<dbReference type="EMBL" id="PQIB02000003">
    <property type="protein sequence ID" value="RLN28458.1"/>
    <property type="molecule type" value="Genomic_DNA"/>
</dbReference>
<accession>A0A3L6SYD2</accession>
<protein>
    <submittedName>
        <fullName evidence="2">Uncharacterized protein</fullName>
    </submittedName>
</protein>
<dbReference type="Proteomes" id="UP000275267">
    <property type="component" value="Unassembled WGS sequence"/>
</dbReference>
<dbReference type="AlphaFoldDB" id="A0A3L6SYD2"/>
<evidence type="ECO:0000313" key="3">
    <source>
        <dbReference type="Proteomes" id="UP000275267"/>
    </source>
</evidence>
<keyword evidence="3" id="KW-1185">Reference proteome</keyword>
<feature type="region of interest" description="Disordered" evidence="1">
    <location>
        <begin position="1"/>
        <end position="36"/>
    </location>
</feature>
<comment type="caution">
    <text evidence="2">The sequence shown here is derived from an EMBL/GenBank/DDBJ whole genome shotgun (WGS) entry which is preliminary data.</text>
</comment>
<name>A0A3L6SYD2_PANMI</name>
<proteinExistence type="predicted"/>
<evidence type="ECO:0000256" key="1">
    <source>
        <dbReference type="SAM" id="MobiDB-lite"/>
    </source>
</evidence>
<feature type="compositionally biased region" description="Basic and acidic residues" evidence="1">
    <location>
        <begin position="1"/>
        <end position="14"/>
    </location>
</feature>
<organism evidence="2 3">
    <name type="scientific">Panicum miliaceum</name>
    <name type="common">Proso millet</name>
    <name type="synonym">Broomcorn millet</name>
    <dbReference type="NCBI Taxonomy" id="4540"/>
    <lineage>
        <taxon>Eukaryota</taxon>
        <taxon>Viridiplantae</taxon>
        <taxon>Streptophyta</taxon>
        <taxon>Embryophyta</taxon>
        <taxon>Tracheophyta</taxon>
        <taxon>Spermatophyta</taxon>
        <taxon>Magnoliopsida</taxon>
        <taxon>Liliopsida</taxon>
        <taxon>Poales</taxon>
        <taxon>Poaceae</taxon>
        <taxon>PACMAD clade</taxon>
        <taxon>Panicoideae</taxon>
        <taxon>Panicodae</taxon>
        <taxon>Paniceae</taxon>
        <taxon>Panicinae</taxon>
        <taxon>Panicum</taxon>
        <taxon>Panicum sect. Panicum</taxon>
    </lineage>
</organism>
<gene>
    <name evidence="2" type="ORF">C2845_PM05G17610</name>
</gene>
<sequence length="209" mass="22892">MTVGDRNTRQLDGARRRRRLTLAPGAFSPAGGFTARDDFQVDSFSVARWNGEDATLEATFDTQQEEKKQGPAEEDQGPSSTKNEGNLPIQLPPPPVQAHLPLRRGQTEARPLRRLRHDPPCKRALCHLTRVHRHRVVTVVAAGRLDVAAAKVTTEVLDIVAVEGEARTMPRHREMATIMLGGVAVEMQVCRDGATSHAAKVTNLMAVAK</sequence>